<feature type="compositionally biased region" description="Low complexity" evidence="1">
    <location>
        <begin position="110"/>
        <end position="131"/>
    </location>
</feature>
<gene>
    <name evidence="2" type="ORF">SK128_017362</name>
</gene>
<dbReference type="Proteomes" id="UP001381693">
    <property type="component" value="Unassembled WGS sequence"/>
</dbReference>
<accession>A0AAN9A2M1</accession>
<evidence type="ECO:0000313" key="3">
    <source>
        <dbReference type="Proteomes" id="UP001381693"/>
    </source>
</evidence>
<feature type="region of interest" description="Disordered" evidence="1">
    <location>
        <begin position="32"/>
        <end position="51"/>
    </location>
</feature>
<proteinExistence type="predicted"/>
<feature type="region of interest" description="Disordered" evidence="1">
    <location>
        <begin position="527"/>
        <end position="553"/>
    </location>
</feature>
<evidence type="ECO:0000256" key="1">
    <source>
        <dbReference type="SAM" id="MobiDB-lite"/>
    </source>
</evidence>
<dbReference type="EMBL" id="JAXCGZ010007938">
    <property type="protein sequence ID" value="KAK7078231.1"/>
    <property type="molecule type" value="Genomic_DNA"/>
</dbReference>
<sequence>MHLKENNVNSGGLCLLPQDGSKGIEGRRDSILQNTGSHSPRTVAKSANKNNNTIDNDTAVIINNNNNNYNNNISVNCGKDSPPLLIIEKDSSGGIQVEKTCLPIGDDGMLDPSPSSSLPDLSSENVSSSSDQLHHPSISSGGQARHIRSSSNCSISSFDNDESDLESYSSLEVDIPKRDIKNIKASREKDSKKFLDFDVLGYRSRRPSSSSGSYQDSEGWPADSGVCSQASLQCNDLSPDFSLSCSNNNDVNDLAECGAFVKSFYDKPKLQLITDVRVNNTPGDDNGNITVAEENNSTEEICSEQTHIAESTDITSDDENPTDIEQKMAETKVKMNDAILSNGKEDLSLHGRKLKQYMKQKELMEACAAASGIKLSNMKQPNSLKISDSNDGDNRYTQVPESPIVDAYEKECLDVPEKMVRELENHSKESADSGIVDEFIPYKKEKMEINEHNKKFLSSEHDNEIPTSNIQGQQGIVVQRPDVEANKENAVPLSSEMERSRVSRVTFGGVEEVEVRRRDNSLRRRERAALRKSVPQAASGFTTKDRTKLGSPDGGEYSYYYIHVR</sequence>
<protein>
    <submittedName>
        <fullName evidence="2">Uncharacterized protein</fullName>
    </submittedName>
</protein>
<keyword evidence="3" id="KW-1185">Reference proteome</keyword>
<feature type="compositionally biased region" description="Polar residues" evidence="1">
    <location>
        <begin position="32"/>
        <end position="49"/>
    </location>
</feature>
<name>A0AAN9A2M1_HALRR</name>
<evidence type="ECO:0000313" key="2">
    <source>
        <dbReference type="EMBL" id="KAK7078231.1"/>
    </source>
</evidence>
<reference evidence="2 3" key="1">
    <citation type="submission" date="2023-11" db="EMBL/GenBank/DDBJ databases">
        <title>Halocaridina rubra genome assembly.</title>
        <authorList>
            <person name="Smith C."/>
        </authorList>
    </citation>
    <scope>NUCLEOTIDE SEQUENCE [LARGE SCALE GENOMIC DNA]</scope>
    <source>
        <strain evidence="2">EP-1</strain>
        <tissue evidence="2">Whole</tissue>
    </source>
</reference>
<organism evidence="2 3">
    <name type="scientific">Halocaridina rubra</name>
    <name type="common">Hawaiian red shrimp</name>
    <dbReference type="NCBI Taxonomy" id="373956"/>
    <lineage>
        <taxon>Eukaryota</taxon>
        <taxon>Metazoa</taxon>
        <taxon>Ecdysozoa</taxon>
        <taxon>Arthropoda</taxon>
        <taxon>Crustacea</taxon>
        <taxon>Multicrustacea</taxon>
        <taxon>Malacostraca</taxon>
        <taxon>Eumalacostraca</taxon>
        <taxon>Eucarida</taxon>
        <taxon>Decapoda</taxon>
        <taxon>Pleocyemata</taxon>
        <taxon>Caridea</taxon>
        <taxon>Atyoidea</taxon>
        <taxon>Atyidae</taxon>
        <taxon>Halocaridina</taxon>
    </lineage>
</organism>
<comment type="caution">
    <text evidence="2">The sequence shown here is derived from an EMBL/GenBank/DDBJ whole genome shotgun (WGS) entry which is preliminary data.</text>
</comment>
<feature type="region of interest" description="Disordered" evidence="1">
    <location>
        <begin position="103"/>
        <end position="161"/>
    </location>
</feature>
<dbReference type="AlphaFoldDB" id="A0AAN9A2M1"/>